<protein>
    <submittedName>
        <fullName evidence="1">Uncharacterized protein</fullName>
    </submittedName>
</protein>
<dbReference type="KEGG" id="vg:31050542"/>
<keyword evidence="2" id="KW-1185">Reference proteome</keyword>
<accession>A0A1S5YDB5</accession>
<proteinExistence type="predicted"/>
<reference evidence="1 2" key="1">
    <citation type="journal article" date="2016" name="Genome Biol. Evol.">
        <title>Genome Sequencing of the Behavior Manipulating Virus LbFV Reveals a Possible New Virus Family.</title>
        <authorList>
            <person name="Lepetit D."/>
            <person name="Gillet B."/>
            <person name="Hughes S."/>
            <person name="Kraaijeveld K."/>
            <person name="Varaldi J."/>
        </authorList>
    </citation>
    <scope>NUCLEOTIDE SEQUENCE [LARGE SCALE GENOMIC DNA]</scope>
    <source>
        <strain evidence="1">Valence Gotheron</strain>
    </source>
</reference>
<dbReference type="EMBL" id="KY009685">
    <property type="protein sequence ID" value="AQQ79985.1"/>
    <property type="molecule type" value="Genomic_DNA"/>
</dbReference>
<evidence type="ECO:0000313" key="2">
    <source>
        <dbReference type="Proteomes" id="UP000203066"/>
    </source>
</evidence>
<sequence>MYVCMYVCKRGGRTIYVSVKNVSFHVRTLLQVDRTRSKKESEFIYIYIPLYL</sequence>
<dbReference type="Proteomes" id="UP000203066">
    <property type="component" value="Segment"/>
</dbReference>
<dbReference type="RefSeq" id="YP_009345669.1">
    <property type="nucleotide sequence ID" value="NC_033778.1"/>
</dbReference>
<organism evidence="1 2">
    <name type="scientific">Leptopilina boulardi filamentous virus</name>
    <dbReference type="NCBI Taxonomy" id="552509"/>
    <lineage>
        <taxon>Viruses</taxon>
        <taxon>Viruses incertae sedis</taxon>
        <taxon>Naldaviricetes</taxon>
        <taxon>Lefavirales</taxon>
        <taxon>Filamentoviridae</taxon>
        <taxon>Alphafilamentovirus</taxon>
        <taxon>Alphafilamentovirus leboulardi</taxon>
    </lineage>
</organism>
<evidence type="ECO:0000313" key="1">
    <source>
        <dbReference type="EMBL" id="AQQ79985.1"/>
    </source>
</evidence>
<gene>
    <name evidence="1" type="ORF">LbFV_ORF65</name>
</gene>
<name>A0A1S5YDB5_9VIRU</name>
<dbReference type="GeneID" id="31050542"/>